<reference evidence="1 2" key="1">
    <citation type="submission" date="2020-02" db="EMBL/GenBank/DDBJ databases">
        <authorList>
            <person name="Li X.-J."/>
            <person name="Han X.-M."/>
        </authorList>
    </citation>
    <scope>NUCLEOTIDE SEQUENCE [LARGE SCALE GENOMIC DNA]</scope>
    <source>
        <strain evidence="1 2">CCTCC AB 2017055</strain>
    </source>
</reference>
<keyword evidence="2" id="KW-1185">Reference proteome</keyword>
<organism evidence="1 2">
    <name type="scientific">Phytoactinopolyspora halotolerans</name>
    <dbReference type="NCBI Taxonomy" id="1981512"/>
    <lineage>
        <taxon>Bacteria</taxon>
        <taxon>Bacillati</taxon>
        <taxon>Actinomycetota</taxon>
        <taxon>Actinomycetes</taxon>
        <taxon>Jiangellales</taxon>
        <taxon>Jiangellaceae</taxon>
        <taxon>Phytoactinopolyspora</taxon>
    </lineage>
</organism>
<accession>A0A6L9S733</accession>
<sequence length="140" mass="15535">MGQRAGPEAWCEEGCVTEVARLVTFVDVSGQQAGTVSVSARHEVELVDGRRVLLLDDRGWSSSQGWAETSAEDIEETARVVVGPDEPFGGRTHEDMEADHWAYLQRNLQRQGVAVDVAELRRVPHDVVLSQRVRGRIQNT</sequence>
<name>A0A6L9S733_9ACTN</name>
<dbReference type="EMBL" id="JAAGOA010000007">
    <property type="protein sequence ID" value="NEE00783.1"/>
    <property type="molecule type" value="Genomic_DNA"/>
</dbReference>
<evidence type="ECO:0000313" key="1">
    <source>
        <dbReference type="EMBL" id="NEE00783.1"/>
    </source>
</evidence>
<dbReference type="Proteomes" id="UP000475214">
    <property type="component" value="Unassembled WGS sequence"/>
</dbReference>
<comment type="caution">
    <text evidence="1">The sequence shown here is derived from an EMBL/GenBank/DDBJ whole genome shotgun (WGS) entry which is preliminary data.</text>
</comment>
<evidence type="ECO:0000313" key="2">
    <source>
        <dbReference type="Proteomes" id="UP000475214"/>
    </source>
</evidence>
<dbReference type="AlphaFoldDB" id="A0A6L9S733"/>
<proteinExistence type="predicted"/>
<gene>
    <name evidence="1" type="ORF">G1H10_11445</name>
</gene>
<protein>
    <submittedName>
        <fullName evidence="1">Uncharacterized protein</fullName>
    </submittedName>
</protein>